<evidence type="ECO:0000256" key="6">
    <source>
        <dbReference type="PROSITE-ProRule" id="PRU00239"/>
    </source>
</evidence>
<dbReference type="GeneID" id="17264778"/>
<sequence>MMLLRLRERFRCWASFRMVLTRKGIDAMYKAYKKRRKKRRGASDDETEASADEGRADPGTAEADQTASTAEGTADDGEAEQSRRARRGREQDVAEISRRMYEEIRSSRDPRDHDFCGARALYLDPASPPPGQPPPETVRWLRPAEVCAEAGWPAPALFVDSSSSSDVVQGRLGDCWFLSALAVVALQPRLLARLFRRWDDPPASAGRCTLVFHHDGAWRPVTIDDRLPCDADGQLLYARSATPHEMWVPLVEKAFAKLHGGYEALVSGFADAAMRQLTGGAPQRRLATARTRPSRSGPSCGAGAARDHP</sequence>
<dbReference type="eggNOG" id="KOG0045">
    <property type="taxonomic scope" value="Eukaryota"/>
</dbReference>
<dbReference type="PANTHER" id="PTHR10183">
    <property type="entry name" value="CALPAIN"/>
    <property type="match status" value="1"/>
</dbReference>
<dbReference type="KEGG" id="ehx:EMIHUDRAFT_458780"/>
<dbReference type="PRINTS" id="PR00704">
    <property type="entry name" value="CALPAIN"/>
</dbReference>
<proteinExistence type="inferred from homology"/>
<dbReference type="SUPFAM" id="SSF54001">
    <property type="entry name" value="Cysteine proteinases"/>
    <property type="match status" value="1"/>
</dbReference>
<evidence type="ECO:0000256" key="1">
    <source>
        <dbReference type="ARBA" id="ARBA00007623"/>
    </source>
</evidence>
<dbReference type="AlphaFoldDB" id="A0A0D3J6U7"/>
<dbReference type="PROSITE" id="PS50203">
    <property type="entry name" value="CALPAIN_CAT"/>
    <property type="match status" value="1"/>
</dbReference>
<feature type="region of interest" description="Disordered" evidence="7">
    <location>
        <begin position="280"/>
        <end position="309"/>
    </location>
</feature>
<dbReference type="PaxDb" id="2903-EOD19232"/>
<evidence type="ECO:0000313" key="9">
    <source>
        <dbReference type="EnsemblProtists" id="EOD19232"/>
    </source>
</evidence>
<keyword evidence="3" id="KW-0378">Hydrolase</keyword>
<evidence type="ECO:0000256" key="4">
    <source>
        <dbReference type="ARBA" id="ARBA00022807"/>
    </source>
</evidence>
<feature type="domain" description="Calpain catalytic" evidence="8">
    <location>
        <begin position="119"/>
        <end position="280"/>
    </location>
</feature>
<feature type="compositionally biased region" description="Basic and acidic residues" evidence="7">
    <location>
        <begin position="80"/>
        <end position="92"/>
    </location>
</feature>
<dbReference type="HOGENOM" id="CLU_901467_0_0_1"/>
<dbReference type="InterPro" id="IPR038765">
    <property type="entry name" value="Papain-like_cys_pep_sf"/>
</dbReference>
<keyword evidence="2" id="KW-0645">Protease</keyword>
<dbReference type="Proteomes" id="UP000013827">
    <property type="component" value="Unassembled WGS sequence"/>
</dbReference>
<comment type="similarity">
    <text evidence="1">Belongs to the peptidase C2 family.</text>
</comment>
<reference evidence="9" key="2">
    <citation type="submission" date="2024-10" db="UniProtKB">
        <authorList>
            <consortium name="EnsemblProtists"/>
        </authorList>
    </citation>
    <scope>IDENTIFICATION</scope>
</reference>
<organism evidence="9 10">
    <name type="scientific">Emiliania huxleyi (strain CCMP1516)</name>
    <dbReference type="NCBI Taxonomy" id="280463"/>
    <lineage>
        <taxon>Eukaryota</taxon>
        <taxon>Haptista</taxon>
        <taxon>Haptophyta</taxon>
        <taxon>Prymnesiophyceae</taxon>
        <taxon>Isochrysidales</taxon>
        <taxon>Noelaerhabdaceae</taxon>
        <taxon>Emiliania</taxon>
    </lineage>
</organism>
<reference evidence="10" key="1">
    <citation type="journal article" date="2013" name="Nature">
        <title>Pan genome of the phytoplankton Emiliania underpins its global distribution.</title>
        <authorList>
            <person name="Read B.A."/>
            <person name="Kegel J."/>
            <person name="Klute M.J."/>
            <person name="Kuo A."/>
            <person name="Lefebvre S.C."/>
            <person name="Maumus F."/>
            <person name="Mayer C."/>
            <person name="Miller J."/>
            <person name="Monier A."/>
            <person name="Salamov A."/>
            <person name="Young J."/>
            <person name="Aguilar M."/>
            <person name="Claverie J.M."/>
            <person name="Frickenhaus S."/>
            <person name="Gonzalez K."/>
            <person name="Herman E.K."/>
            <person name="Lin Y.C."/>
            <person name="Napier J."/>
            <person name="Ogata H."/>
            <person name="Sarno A.F."/>
            <person name="Shmutz J."/>
            <person name="Schroeder D."/>
            <person name="de Vargas C."/>
            <person name="Verret F."/>
            <person name="von Dassow P."/>
            <person name="Valentin K."/>
            <person name="Van de Peer Y."/>
            <person name="Wheeler G."/>
            <person name="Dacks J.B."/>
            <person name="Delwiche C.F."/>
            <person name="Dyhrman S.T."/>
            <person name="Glockner G."/>
            <person name="John U."/>
            <person name="Richards T."/>
            <person name="Worden A.Z."/>
            <person name="Zhang X."/>
            <person name="Grigoriev I.V."/>
            <person name="Allen A.E."/>
            <person name="Bidle K."/>
            <person name="Borodovsky M."/>
            <person name="Bowler C."/>
            <person name="Brownlee C."/>
            <person name="Cock J.M."/>
            <person name="Elias M."/>
            <person name="Gladyshev V.N."/>
            <person name="Groth M."/>
            <person name="Guda C."/>
            <person name="Hadaegh A."/>
            <person name="Iglesias-Rodriguez M.D."/>
            <person name="Jenkins J."/>
            <person name="Jones B.M."/>
            <person name="Lawson T."/>
            <person name="Leese F."/>
            <person name="Lindquist E."/>
            <person name="Lobanov A."/>
            <person name="Lomsadze A."/>
            <person name="Malik S.B."/>
            <person name="Marsh M.E."/>
            <person name="Mackinder L."/>
            <person name="Mock T."/>
            <person name="Mueller-Roeber B."/>
            <person name="Pagarete A."/>
            <person name="Parker M."/>
            <person name="Probert I."/>
            <person name="Quesneville H."/>
            <person name="Raines C."/>
            <person name="Rensing S.A."/>
            <person name="Riano-Pachon D.M."/>
            <person name="Richier S."/>
            <person name="Rokitta S."/>
            <person name="Shiraiwa Y."/>
            <person name="Soanes D.M."/>
            <person name="van der Giezen M."/>
            <person name="Wahlund T.M."/>
            <person name="Williams B."/>
            <person name="Wilson W."/>
            <person name="Wolfe G."/>
            <person name="Wurch L.L."/>
        </authorList>
    </citation>
    <scope>NUCLEOTIDE SEQUENCE</scope>
</reference>
<accession>A0A0D3J6U7</accession>
<evidence type="ECO:0000256" key="5">
    <source>
        <dbReference type="PIRSR" id="PIRSR622684-1"/>
    </source>
</evidence>
<keyword evidence="10" id="KW-1185">Reference proteome</keyword>
<dbReference type="SMART" id="SM00230">
    <property type="entry name" value="CysPc"/>
    <property type="match status" value="1"/>
</dbReference>
<keyword evidence="4" id="KW-0788">Thiol protease</keyword>
<dbReference type="RefSeq" id="XP_005771661.1">
    <property type="nucleotide sequence ID" value="XM_005771604.1"/>
</dbReference>
<feature type="active site" evidence="5">
    <location>
        <position position="175"/>
    </location>
</feature>
<evidence type="ECO:0000259" key="8">
    <source>
        <dbReference type="PROSITE" id="PS50203"/>
    </source>
</evidence>
<dbReference type="GO" id="GO:0006508">
    <property type="term" value="P:proteolysis"/>
    <property type="evidence" value="ECO:0007669"/>
    <property type="project" value="UniProtKB-KW"/>
</dbReference>
<evidence type="ECO:0000256" key="3">
    <source>
        <dbReference type="ARBA" id="ARBA00022801"/>
    </source>
</evidence>
<dbReference type="EnsemblProtists" id="EOD19232">
    <property type="protein sequence ID" value="EOD19232"/>
    <property type="gene ID" value="EMIHUDRAFT_458780"/>
</dbReference>
<dbReference type="InterPro" id="IPR000169">
    <property type="entry name" value="Pept_cys_AS"/>
</dbReference>
<dbReference type="PANTHER" id="PTHR10183:SF379">
    <property type="entry name" value="CALPAIN-5"/>
    <property type="match status" value="1"/>
</dbReference>
<dbReference type="GO" id="GO:0004198">
    <property type="term" value="F:calcium-dependent cysteine-type endopeptidase activity"/>
    <property type="evidence" value="ECO:0007669"/>
    <property type="project" value="InterPro"/>
</dbReference>
<evidence type="ECO:0000313" key="10">
    <source>
        <dbReference type="Proteomes" id="UP000013827"/>
    </source>
</evidence>
<evidence type="ECO:0000256" key="7">
    <source>
        <dbReference type="SAM" id="MobiDB-lite"/>
    </source>
</evidence>
<dbReference type="InterPro" id="IPR001300">
    <property type="entry name" value="Peptidase_C2_calpain_cat"/>
</dbReference>
<dbReference type="Pfam" id="PF00648">
    <property type="entry name" value="Peptidase_C2"/>
    <property type="match status" value="1"/>
</dbReference>
<dbReference type="PROSITE" id="PS00139">
    <property type="entry name" value="THIOL_PROTEASE_CYS"/>
    <property type="match status" value="1"/>
</dbReference>
<dbReference type="InterPro" id="IPR022684">
    <property type="entry name" value="Calpain_cysteine_protease"/>
</dbReference>
<comment type="caution">
    <text evidence="6">Lacks conserved residue(s) required for the propagation of feature annotation.</text>
</comment>
<evidence type="ECO:0000256" key="2">
    <source>
        <dbReference type="ARBA" id="ARBA00022670"/>
    </source>
</evidence>
<protein>
    <recommendedName>
        <fullName evidence="8">Calpain catalytic domain-containing protein</fullName>
    </recommendedName>
</protein>
<dbReference type="STRING" id="2903.R1CA79"/>
<name>A0A0D3J6U7_EMIH1</name>
<feature type="region of interest" description="Disordered" evidence="7">
    <location>
        <begin position="33"/>
        <end position="92"/>
    </location>
</feature>